<evidence type="ECO:0000256" key="1">
    <source>
        <dbReference type="SAM" id="Phobius"/>
    </source>
</evidence>
<reference evidence="2" key="1">
    <citation type="journal article" date="2015" name="Nature">
        <title>Complex archaea that bridge the gap between prokaryotes and eukaryotes.</title>
        <authorList>
            <person name="Spang A."/>
            <person name="Saw J.H."/>
            <person name="Jorgensen S.L."/>
            <person name="Zaremba-Niedzwiedzka K."/>
            <person name="Martijn J."/>
            <person name="Lind A.E."/>
            <person name="van Eijk R."/>
            <person name="Schleper C."/>
            <person name="Guy L."/>
            <person name="Ettema T.J."/>
        </authorList>
    </citation>
    <scope>NUCLEOTIDE SEQUENCE</scope>
</reference>
<feature type="transmembrane region" description="Helical" evidence="1">
    <location>
        <begin position="48"/>
        <end position="69"/>
    </location>
</feature>
<organism evidence="2">
    <name type="scientific">marine sediment metagenome</name>
    <dbReference type="NCBI Taxonomy" id="412755"/>
    <lineage>
        <taxon>unclassified sequences</taxon>
        <taxon>metagenomes</taxon>
        <taxon>ecological metagenomes</taxon>
    </lineage>
</organism>
<dbReference type="EMBL" id="LAZR01000282">
    <property type="protein sequence ID" value="KKN77243.1"/>
    <property type="molecule type" value="Genomic_DNA"/>
</dbReference>
<keyword evidence="1" id="KW-0472">Membrane</keyword>
<accession>A0A0F9WFX6</accession>
<comment type="caution">
    <text evidence="2">The sequence shown here is derived from an EMBL/GenBank/DDBJ whole genome shotgun (WGS) entry which is preliminary data.</text>
</comment>
<keyword evidence="1" id="KW-1133">Transmembrane helix</keyword>
<keyword evidence="1" id="KW-0812">Transmembrane</keyword>
<protein>
    <submittedName>
        <fullName evidence="2">Uncharacterized protein</fullName>
    </submittedName>
</protein>
<dbReference type="AlphaFoldDB" id="A0A0F9WFX6"/>
<evidence type="ECO:0000313" key="2">
    <source>
        <dbReference type="EMBL" id="KKN77243.1"/>
    </source>
</evidence>
<name>A0A0F9WFX6_9ZZZZ</name>
<proteinExistence type="predicted"/>
<sequence>MAQATKADIERLYDKLDPIGKDVAVIKSQLAEHLKTHQTTRTTWQRSVIGGLVHMIEVAVIAGVAYLWGTKQ</sequence>
<gene>
    <name evidence="2" type="ORF">LCGC14_0362210</name>
</gene>